<evidence type="ECO:0000256" key="6">
    <source>
        <dbReference type="ARBA" id="ARBA00023015"/>
    </source>
</evidence>
<feature type="compositionally biased region" description="Low complexity" evidence="14">
    <location>
        <begin position="1029"/>
        <end position="1042"/>
    </location>
</feature>
<dbReference type="PROSITE" id="PS50071">
    <property type="entry name" value="HOMEOBOX_2"/>
    <property type="match status" value="3"/>
</dbReference>
<dbReference type="PROSITE" id="PS50157">
    <property type="entry name" value="ZINC_FINGER_C2H2_2"/>
    <property type="match status" value="9"/>
</dbReference>
<dbReference type="SMART" id="SM00451">
    <property type="entry name" value="ZnF_U1"/>
    <property type="match status" value="3"/>
</dbReference>
<feature type="domain" description="C2H2-type" evidence="16">
    <location>
        <begin position="722"/>
        <end position="750"/>
    </location>
</feature>
<keyword evidence="18" id="KW-1185">Reference proteome</keyword>
<evidence type="ECO:0000256" key="10">
    <source>
        <dbReference type="ARBA" id="ARBA00023242"/>
    </source>
</evidence>
<feature type="domain" description="C2H2-type" evidence="16">
    <location>
        <begin position="1584"/>
        <end position="1613"/>
    </location>
</feature>
<dbReference type="InterPro" id="IPR013087">
    <property type="entry name" value="Znf_C2H2_type"/>
</dbReference>
<organism evidence="17 18">
    <name type="scientific">Caenorhabditis angaria</name>
    <dbReference type="NCBI Taxonomy" id="860376"/>
    <lineage>
        <taxon>Eukaryota</taxon>
        <taxon>Metazoa</taxon>
        <taxon>Ecdysozoa</taxon>
        <taxon>Nematoda</taxon>
        <taxon>Chromadorea</taxon>
        <taxon>Rhabditida</taxon>
        <taxon>Rhabditina</taxon>
        <taxon>Rhabditomorpha</taxon>
        <taxon>Rhabditoidea</taxon>
        <taxon>Rhabditidae</taxon>
        <taxon>Peloderinae</taxon>
        <taxon>Caenorhabditis</taxon>
    </lineage>
</organism>
<keyword evidence="7 12" id="KW-0238">DNA-binding</keyword>
<dbReference type="InterPro" id="IPR001356">
    <property type="entry name" value="HD"/>
</dbReference>
<keyword evidence="6" id="KW-0805">Transcription regulation</keyword>
<feature type="domain" description="Homeobox" evidence="15">
    <location>
        <begin position="1332"/>
        <end position="1392"/>
    </location>
</feature>
<feature type="DNA-binding region" description="Homeobox" evidence="12">
    <location>
        <begin position="1334"/>
        <end position="1393"/>
    </location>
</feature>
<dbReference type="FunFam" id="1.10.10.60:FF:000064">
    <property type="entry name" value="Zinc finger homeobox protein 4"/>
    <property type="match status" value="1"/>
</dbReference>
<dbReference type="FunFam" id="3.30.160.60:FF:000081">
    <property type="entry name" value="Zinc finger homeobox protein 4"/>
    <property type="match status" value="1"/>
</dbReference>
<evidence type="ECO:0000313" key="17">
    <source>
        <dbReference type="EMBL" id="CAI5438189.1"/>
    </source>
</evidence>
<dbReference type="GO" id="GO:0008270">
    <property type="term" value="F:zinc ion binding"/>
    <property type="evidence" value="ECO:0007669"/>
    <property type="project" value="UniProtKB-KW"/>
</dbReference>
<dbReference type="InterPro" id="IPR036236">
    <property type="entry name" value="Znf_C2H2_sf"/>
</dbReference>
<evidence type="ECO:0000256" key="13">
    <source>
        <dbReference type="RuleBase" id="RU000682"/>
    </source>
</evidence>
<dbReference type="OrthoDB" id="6417226at2759"/>
<keyword evidence="4 11" id="KW-0863">Zinc-finger</keyword>
<comment type="subcellular location">
    <subcellularLocation>
        <location evidence="1 12 13">Nucleus</location>
    </subcellularLocation>
</comment>
<feature type="region of interest" description="Disordered" evidence="14">
    <location>
        <begin position="766"/>
        <end position="799"/>
    </location>
</feature>
<evidence type="ECO:0000259" key="15">
    <source>
        <dbReference type="PROSITE" id="PS50071"/>
    </source>
</evidence>
<dbReference type="SUPFAM" id="SSF57667">
    <property type="entry name" value="beta-beta-alpha zinc fingers"/>
    <property type="match status" value="4"/>
</dbReference>
<dbReference type="Pfam" id="PF00096">
    <property type="entry name" value="zf-C2H2"/>
    <property type="match status" value="2"/>
</dbReference>
<feature type="compositionally biased region" description="Polar residues" evidence="14">
    <location>
        <begin position="954"/>
        <end position="970"/>
    </location>
</feature>
<dbReference type="InterPro" id="IPR003604">
    <property type="entry name" value="Matrin/U1-like-C_Znf_C2H2"/>
</dbReference>
<feature type="region of interest" description="Disordered" evidence="14">
    <location>
        <begin position="1441"/>
        <end position="1460"/>
    </location>
</feature>
<evidence type="ECO:0000256" key="8">
    <source>
        <dbReference type="ARBA" id="ARBA00023155"/>
    </source>
</evidence>
<dbReference type="PROSITE" id="PS00028">
    <property type="entry name" value="ZINC_FINGER_C2H2_1"/>
    <property type="match status" value="9"/>
</dbReference>
<evidence type="ECO:0000256" key="7">
    <source>
        <dbReference type="ARBA" id="ARBA00023125"/>
    </source>
</evidence>
<reference evidence="17" key="1">
    <citation type="submission" date="2022-11" db="EMBL/GenBank/DDBJ databases">
        <authorList>
            <person name="Kikuchi T."/>
        </authorList>
    </citation>
    <scope>NUCLEOTIDE SEQUENCE</scope>
    <source>
        <strain evidence="17">PS1010</strain>
    </source>
</reference>
<protein>
    <submittedName>
        <fullName evidence="17">Uncharacterized protein</fullName>
    </submittedName>
</protein>
<evidence type="ECO:0000259" key="16">
    <source>
        <dbReference type="PROSITE" id="PS50157"/>
    </source>
</evidence>
<dbReference type="PROSITE" id="PS00027">
    <property type="entry name" value="HOMEOBOX_1"/>
    <property type="match status" value="1"/>
</dbReference>
<feature type="domain" description="C2H2-type" evidence="16">
    <location>
        <begin position="586"/>
        <end position="615"/>
    </location>
</feature>
<feature type="domain" description="C2H2-type" evidence="16">
    <location>
        <begin position="1234"/>
        <end position="1262"/>
    </location>
</feature>
<feature type="compositionally biased region" description="Low complexity" evidence="14">
    <location>
        <begin position="421"/>
        <end position="432"/>
    </location>
</feature>
<dbReference type="InterPro" id="IPR051968">
    <property type="entry name" value="ZnFinger_Homeobox_TR"/>
</dbReference>
<feature type="domain" description="Homeobox" evidence="15">
    <location>
        <begin position="1048"/>
        <end position="1108"/>
    </location>
</feature>
<evidence type="ECO:0000256" key="9">
    <source>
        <dbReference type="ARBA" id="ARBA00023163"/>
    </source>
</evidence>
<evidence type="ECO:0000256" key="3">
    <source>
        <dbReference type="ARBA" id="ARBA00022737"/>
    </source>
</evidence>
<evidence type="ECO:0000256" key="1">
    <source>
        <dbReference type="ARBA" id="ARBA00004123"/>
    </source>
</evidence>
<dbReference type="InterPro" id="IPR017970">
    <property type="entry name" value="Homeobox_CS"/>
</dbReference>
<dbReference type="Pfam" id="PF00046">
    <property type="entry name" value="Homeodomain"/>
    <property type="match status" value="3"/>
</dbReference>
<dbReference type="InterPro" id="IPR009057">
    <property type="entry name" value="Homeodomain-like_sf"/>
</dbReference>
<feature type="domain" description="C2H2-type" evidence="16">
    <location>
        <begin position="1129"/>
        <end position="1158"/>
    </location>
</feature>
<dbReference type="SMART" id="SM00389">
    <property type="entry name" value="HOX"/>
    <property type="match status" value="3"/>
</dbReference>
<name>A0A9P1I7H7_9PELO</name>
<gene>
    <name evidence="17" type="ORF">CAMP_LOCUS826</name>
</gene>
<sequence>MDVALLTMDDNSPQPTSSSTSTVRPHSTSPMLPDSNEILRMLTDPNSQIYAGLDTSPKAQLERILAAGGFDESSISSSNGFPFDPSQLGFPDISSFATLRNSSKTLKCPKCNWHYKYQETLEIHMKEKHNDADVKCIFCADNRQHPKLARGETYSCGYKPYRCDLCRYSTTTKGNLSIHMQSDKHLHAVQELPANIANFAACAAPMSRTSPIDDSSAFDSPLICLICGVFATESLAEMIEHVEKDRSRPTQGDVSIVNGCFRCHLCPYNTTLKANFQLHTRTDKHLQKVQTANHLREGARPHTAIYRLSNTKTSVQVLCRQCQEIISSTDLLREHCHVSSNQLQQQKIVRKFWRCKICSVELDSELLASGHMTCHEPTTWPENIDFKMVEDAAYACAGCGFTTKNIADLEDHAKSHEEGESSTSSSTSFAASAQQQNNKAKKTCPLCIELTDDLEKHLIDEHRIAESAIEKLLLVEQKPEFSHRCTKCKMAFRTEAQLKAHSIQHVFSSYHKCPTCSESFEDHNLLLTHMMDHNKEECEMCSETFGSKEQFISHLNSTKHLQQAKKHLENSLVDLSSQISNDDERFRCNVCNQSYPQANNLEIHMRSVSHQTRMSRLSDLISTGEIDSDKAIVEQPGMPSPTIAQYIEQTTKQQTVNDVMSLLMKSETDENNADEPISGIHVLTQIKVYGEPKITNLVAGLEEKIDLIAGFDETKAAEISIIDCSTCGQQISGILALNLHYEEAHSSSIPTEVLKKFGEKLLTGIEEEQDLEKNGSGTPQSVESNDDETTTEKRNKIDSNMSAASQFAMFSQMMNYLPFMQPGIPPEMISQLMNPNAAAAAVAAAAANSNSNNSPAKRARTRITDEQLKVLRQYFNINNSPTESQIKEMSMKSGLPEKVIKHWFRNTLFKERQRDKDSPYNFNIPPQMGIDLDMYEKTGEAKVVSLSMSSGEKSEINSARATPTSILNPSTSATTPEEKKPTPVPTPALDPTKLNIHTMLSQLQQTNSFPFLDASFMAAAAAGPMAQIAAQQQQQQQQNQQACNTSSSGRRANRTRFTDFQLRTLQQFFDKQAYPKDDDLEALSKKLQLSPRVIVVWFQNARQKARKIYENQPNHENSDRFVRTPGSNFQCKRCNQVFQRYYELIQHQQKKCYKDDGAALMNDNKSMEESLSDEEKAQLLAQQQNPLANFDIQKMQPNDLLKLLGANQKSSNDVLLKMCESMGGTSTPSTSFHKICPMCAQTFREKSAIIEHLQQKHSLIAPIDVDLLPDADIIADSSMALDLSGSSVDFRESISTSPTRSDDDIVTEQLDDSQFATFGIQIPNSSGCRSPTNNKRYRTHLTPLQVQLMKNIFGDYKTPSMAECEMLGKEIGLHKRVVQVWFQNARAKERKSKGNGEEEIKSLETKCQLCDKQFATRLSLQDHLFSSEHIGLLRTNLKKEGVSDVATDNGQPVEKKSKTSAAMDMSSFPFNLMLGAGFPMVDVNLFGTPIPMLQIPEDVKTQIATDISDSKDATVFSQDGQTIETLTQLLPEDEKCNVEAVPKDVGWACTSCTNVFQEEKKLKEHQKTMCTTCDKMLTLTQIHYSCKLCSSLFCLQNDYIMHLHSLPHIQFKP</sequence>
<dbReference type="FunFam" id="1.10.10.60:FF:000527">
    <property type="entry name" value="Zinc Finger and Homeobox"/>
    <property type="match status" value="1"/>
</dbReference>
<dbReference type="Proteomes" id="UP001152747">
    <property type="component" value="Unassembled WGS sequence"/>
</dbReference>
<accession>A0A9P1I7H7</accession>
<feature type="region of interest" description="Disordered" evidence="14">
    <location>
        <begin position="954"/>
        <end position="988"/>
    </location>
</feature>
<dbReference type="FunFam" id="1.10.10.60:FF:000080">
    <property type="entry name" value="Zinc finger homeobox protein 2"/>
    <property type="match status" value="1"/>
</dbReference>
<evidence type="ECO:0000256" key="2">
    <source>
        <dbReference type="ARBA" id="ARBA00022723"/>
    </source>
</evidence>
<feature type="compositionally biased region" description="Low complexity" evidence="14">
    <location>
        <begin position="12"/>
        <end position="30"/>
    </location>
</feature>
<feature type="domain" description="Homeobox" evidence="15">
    <location>
        <begin position="854"/>
        <end position="914"/>
    </location>
</feature>
<dbReference type="GO" id="GO:0005634">
    <property type="term" value="C:nucleus"/>
    <property type="evidence" value="ECO:0007669"/>
    <property type="project" value="UniProtKB-SubCell"/>
</dbReference>
<keyword evidence="8 12" id="KW-0371">Homeobox</keyword>
<dbReference type="Gene3D" id="1.10.10.60">
    <property type="entry name" value="Homeodomain-like"/>
    <property type="match status" value="3"/>
</dbReference>
<evidence type="ECO:0000256" key="4">
    <source>
        <dbReference type="ARBA" id="ARBA00022771"/>
    </source>
</evidence>
<dbReference type="CDD" id="cd00086">
    <property type="entry name" value="homeodomain"/>
    <property type="match status" value="3"/>
</dbReference>
<evidence type="ECO:0000313" key="18">
    <source>
        <dbReference type="Proteomes" id="UP001152747"/>
    </source>
</evidence>
<feature type="DNA-binding region" description="Homeobox" evidence="12">
    <location>
        <begin position="1050"/>
        <end position="1109"/>
    </location>
</feature>
<feature type="DNA-binding region" description="Homeobox" evidence="12">
    <location>
        <begin position="856"/>
        <end position="915"/>
    </location>
</feature>
<feature type="domain" description="C2H2-type" evidence="16">
    <location>
        <begin position="483"/>
        <end position="505"/>
    </location>
</feature>
<dbReference type="EMBL" id="CANHGI010000001">
    <property type="protein sequence ID" value="CAI5438189.1"/>
    <property type="molecule type" value="Genomic_DNA"/>
</dbReference>
<feature type="region of interest" description="Disordered" evidence="14">
    <location>
        <begin position="412"/>
        <end position="432"/>
    </location>
</feature>
<feature type="domain" description="C2H2-type" evidence="16">
    <location>
        <begin position="511"/>
        <end position="538"/>
    </location>
</feature>
<keyword evidence="3" id="KW-0677">Repeat</keyword>
<keyword evidence="2" id="KW-0479">Metal-binding</keyword>
<feature type="region of interest" description="Disordered" evidence="14">
    <location>
        <begin position="1029"/>
        <end position="1053"/>
    </location>
</feature>
<dbReference type="PANTHER" id="PTHR45891:SF3">
    <property type="entry name" value="ZINC FINGER PROTEIN 2"/>
    <property type="match status" value="1"/>
</dbReference>
<evidence type="ECO:0000256" key="11">
    <source>
        <dbReference type="PROSITE-ProRule" id="PRU00042"/>
    </source>
</evidence>
<proteinExistence type="predicted"/>
<evidence type="ECO:0000256" key="5">
    <source>
        <dbReference type="ARBA" id="ARBA00022833"/>
    </source>
</evidence>
<dbReference type="SUPFAM" id="SSF46689">
    <property type="entry name" value="Homeodomain-like"/>
    <property type="match status" value="3"/>
</dbReference>
<dbReference type="Pfam" id="PF12874">
    <property type="entry name" value="zf-met"/>
    <property type="match status" value="3"/>
</dbReference>
<feature type="domain" description="C2H2-type" evidence="16">
    <location>
        <begin position="394"/>
        <end position="421"/>
    </location>
</feature>
<comment type="caution">
    <text evidence="17">The sequence shown here is derived from an EMBL/GenBank/DDBJ whole genome shotgun (WGS) entry which is preliminary data.</text>
</comment>
<dbReference type="GO" id="GO:0000981">
    <property type="term" value="F:DNA-binding transcription factor activity, RNA polymerase II-specific"/>
    <property type="evidence" value="ECO:0007669"/>
    <property type="project" value="InterPro"/>
</dbReference>
<dbReference type="Gene3D" id="3.30.160.60">
    <property type="entry name" value="Classic Zinc Finger"/>
    <property type="match status" value="4"/>
</dbReference>
<evidence type="ECO:0000256" key="12">
    <source>
        <dbReference type="PROSITE-ProRule" id="PRU00108"/>
    </source>
</evidence>
<feature type="region of interest" description="Disordered" evidence="14">
    <location>
        <begin position="1"/>
        <end position="34"/>
    </location>
</feature>
<evidence type="ECO:0000256" key="14">
    <source>
        <dbReference type="SAM" id="MobiDB-lite"/>
    </source>
</evidence>
<dbReference type="SMART" id="SM00355">
    <property type="entry name" value="ZnF_C2H2"/>
    <property type="match status" value="16"/>
</dbReference>
<dbReference type="PANTHER" id="PTHR45891">
    <property type="entry name" value="ZINC FINGER HOMEOBOX PROTEIN"/>
    <property type="match status" value="1"/>
</dbReference>
<keyword evidence="5" id="KW-0862">Zinc</keyword>
<keyword evidence="10 12" id="KW-0539">Nucleus</keyword>
<keyword evidence="9" id="KW-0804">Transcription</keyword>
<dbReference type="GO" id="GO:0000978">
    <property type="term" value="F:RNA polymerase II cis-regulatory region sequence-specific DNA binding"/>
    <property type="evidence" value="ECO:0007669"/>
    <property type="project" value="TreeGrafter"/>
</dbReference>
<feature type="domain" description="C2H2-type" evidence="16">
    <location>
        <begin position="1405"/>
        <end position="1431"/>
    </location>
</feature>